<evidence type="ECO:0000313" key="2">
    <source>
        <dbReference type="Proteomes" id="UP001161388"/>
    </source>
</evidence>
<name>A0ABQ5VPD1_9RHOB</name>
<accession>A0ABQ5VPD1</accession>
<dbReference type="Proteomes" id="UP001161388">
    <property type="component" value="Unassembled WGS sequence"/>
</dbReference>
<reference evidence="1" key="2">
    <citation type="submission" date="2023-01" db="EMBL/GenBank/DDBJ databases">
        <title>Draft genome sequence of Sulfitobacter pacificus strain NBRC 109915.</title>
        <authorList>
            <person name="Sun Q."/>
            <person name="Mori K."/>
        </authorList>
    </citation>
    <scope>NUCLEOTIDE SEQUENCE</scope>
    <source>
        <strain evidence="1">NBRC 109915</strain>
    </source>
</reference>
<evidence type="ECO:0000313" key="1">
    <source>
        <dbReference type="EMBL" id="GLQ28788.1"/>
    </source>
</evidence>
<dbReference type="RefSeq" id="WP_284375749.1">
    <property type="nucleotide sequence ID" value="NZ_BSNL01000002.1"/>
</dbReference>
<gene>
    <name evidence="1" type="ORF">GCM10007927_35910</name>
</gene>
<protein>
    <submittedName>
        <fullName evidence="1">Uncharacterized protein</fullName>
    </submittedName>
</protein>
<proteinExistence type="predicted"/>
<organism evidence="1 2">
    <name type="scientific">Sulfitobacter pacificus</name>
    <dbReference type="NCBI Taxonomy" id="1499314"/>
    <lineage>
        <taxon>Bacteria</taxon>
        <taxon>Pseudomonadati</taxon>
        <taxon>Pseudomonadota</taxon>
        <taxon>Alphaproteobacteria</taxon>
        <taxon>Rhodobacterales</taxon>
        <taxon>Roseobacteraceae</taxon>
        <taxon>Sulfitobacter</taxon>
    </lineage>
</organism>
<keyword evidence="2" id="KW-1185">Reference proteome</keyword>
<reference evidence="1" key="1">
    <citation type="journal article" date="2014" name="Int. J. Syst. Evol. Microbiol.">
        <title>Complete genome of a new Firmicutes species belonging to the dominant human colonic microbiota ('Ruminococcus bicirculans') reveals two chromosomes and a selective capacity to utilize plant glucans.</title>
        <authorList>
            <consortium name="NISC Comparative Sequencing Program"/>
            <person name="Wegmann U."/>
            <person name="Louis P."/>
            <person name="Goesmann A."/>
            <person name="Henrissat B."/>
            <person name="Duncan S.H."/>
            <person name="Flint H.J."/>
        </authorList>
    </citation>
    <scope>NUCLEOTIDE SEQUENCE</scope>
    <source>
        <strain evidence="1">NBRC 109915</strain>
    </source>
</reference>
<sequence>MWFLIYAEFAKDVNPDNMQKSHSYMGQLRIGLVYGHMSQLLEMRGQVFSG</sequence>
<dbReference type="EMBL" id="BSNL01000002">
    <property type="protein sequence ID" value="GLQ28788.1"/>
    <property type="molecule type" value="Genomic_DNA"/>
</dbReference>
<comment type="caution">
    <text evidence="1">The sequence shown here is derived from an EMBL/GenBank/DDBJ whole genome shotgun (WGS) entry which is preliminary data.</text>
</comment>